<reference evidence="2" key="2">
    <citation type="submission" date="2020-09" db="EMBL/GenBank/DDBJ databases">
        <authorList>
            <person name="Sun Q."/>
            <person name="Zhou Y."/>
        </authorList>
    </citation>
    <scope>NUCLEOTIDE SEQUENCE</scope>
    <source>
        <strain evidence="2">CGMCC 1.15290</strain>
    </source>
</reference>
<dbReference type="InterPro" id="IPR045554">
    <property type="entry name" value="bpX0"/>
</dbReference>
<evidence type="ECO:0000259" key="1">
    <source>
        <dbReference type="Pfam" id="PF19915"/>
    </source>
</evidence>
<dbReference type="Proteomes" id="UP000627292">
    <property type="component" value="Unassembled WGS sequence"/>
</dbReference>
<protein>
    <recommendedName>
        <fullName evidence="1">MoxR-vWA-beta-propeller ternary system domain-containing protein</fullName>
    </recommendedName>
</protein>
<sequence>MDSKLQHYIQRTPGYFWSLEDGGEVIAGSNGGGTIVYTPLLLQTLEFILPHGWPPLGALLLAFAATNANSNVTDLLSHVRASCSRMAKGNRTEPAYIKEAEPLLHLLQKLPAHYRTGTARMQLMQVLFCKSHNRLGVERISHWLPMLRQTGLQATPMPGGPEDEQRDLFFRRVDKDFQCLSLLAQKFRNEAGILDALSGLPEIKEEPELPELPVAGNAAPPTDWLEALLQHPETFQAGALLQHLWAGLSVPVLFSLPEEQPAGGAADLTNKGSFDRMLLSEYANDDMVLLSRLANNEVLYLHPEASHASDDAEYTVLIDVSLKNWGNCRVLGYALALAIAKHPRVKDAIHIQAVGLHNFPVAYGNVEEVITGMRRLDTGLHAAAGISGYLASQPDNKKQQLLFISSEEAAGHIEVQKVISDHYHRFVCWIMVTATGQVSVYRKVQKSRKLLQQMTLPLDILWQKKLPAKPVAPRPVAPLSEEQVSAAATYPILCPADNNIKKLLGKLGDYWIVTGTKQLFHACDYKDKRGWEWMPYKIPDNSSLFDLCVNEQGDKILLCFAAQGKKVGLLNLRTGNCDMLDFPEWQLSSHPQFFHIAHTFYYIKGDGCWTIQPGPQPAIHRRHAEADMVQHYNDYEKYLTELGDTFNKVGAKPWMKKLKSLYINTEGQLVLNDSHVLVLNHRGVIKWLQVSAERKRSAVDAIYYENENLFVFPDGSNVEVSNKGFVILKMVKPDIEELYDVIAPSQQIANKMEYLKKYSDNGRIDSSLSEIVHLIGDKPRVVSTFSSLLKAEAYIMQFSKTNIVLEAVKVQSHQDVYIPLVIDTALAIATPHYFAGNEYYLPYNHKSVVVRDSADLYKRTVNYFTSQIIRHGA</sequence>
<dbReference type="Pfam" id="PF19915">
    <property type="entry name" value="bpX0"/>
    <property type="match status" value="1"/>
</dbReference>
<gene>
    <name evidence="2" type="ORF">GCM10011379_22530</name>
</gene>
<reference evidence="2" key="1">
    <citation type="journal article" date="2014" name="Int. J. Syst. Evol. Microbiol.">
        <title>Complete genome sequence of Corynebacterium casei LMG S-19264T (=DSM 44701T), isolated from a smear-ripened cheese.</title>
        <authorList>
            <consortium name="US DOE Joint Genome Institute (JGI-PGF)"/>
            <person name="Walter F."/>
            <person name="Albersmeier A."/>
            <person name="Kalinowski J."/>
            <person name="Ruckert C."/>
        </authorList>
    </citation>
    <scope>NUCLEOTIDE SEQUENCE</scope>
    <source>
        <strain evidence="2">CGMCC 1.15290</strain>
    </source>
</reference>
<feature type="domain" description="MoxR-vWA-beta-propeller ternary system" evidence="1">
    <location>
        <begin position="32"/>
        <end position="194"/>
    </location>
</feature>
<name>A0A917IYS0_9BACT</name>
<comment type="caution">
    <text evidence="2">The sequence shown here is derived from an EMBL/GenBank/DDBJ whole genome shotgun (WGS) entry which is preliminary data.</text>
</comment>
<evidence type="ECO:0000313" key="3">
    <source>
        <dbReference type="Proteomes" id="UP000627292"/>
    </source>
</evidence>
<organism evidence="2 3">
    <name type="scientific">Filimonas zeae</name>
    <dbReference type="NCBI Taxonomy" id="1737353"/>
    <lineage>
        <taxon>Bacteria</taxon>
        <taxon>Pseudomonadati</taxon>
        <taxon>Bacteroidota</taxon>
        <taxon>Chitinophagia</taxon>
        <taxon>Chitinophagales</taxon>
        <taxon>Chitinophagaceae</taxon>
        <taxon>Filimonas</taxon>
    </lineage>
</organism>
<dbReference type="EMBL" id="BMIB01000002">
    <property type="protein sequence ID" value="GGH67351.1"/>
    <property type="molecule type" value="Genomic_DNA"/>
</dbReference>
<proteinExistence type="predicted"/>
<dbReference type="AlphaFoldDB" id="A0A917IYS0"/>
<keyword evidence="3" id="KW-1185">Reference proteome</keyword>
<evidence type="ECO:0000313" key="2">
    <source>
        <dbReference type="EMBL" id="GGH67351.1"/>
    </source>
</evidence>
<accession>A0A917IYS0</accession>